<evidence type="ECO:0000256" key="2">
    <source>
        <dbReference type="ARBA" id="ARBA00004336"/>
    </source>
</evidence>
<organism evidence="19">
    <name type="scientific">Mus rat paramyxovirus</name>
    <dbReference type="NCBI Taxonomy" id="3141895"/>
    <lineage>
        <taxon>Viruses</taxon>
        <taxon>Riboviria</taxon>
        <taxon>Orthornavirae</taxon>
        <taxon>Negarnaviricota</taxon>
        <taxon>Haploviricotina</taxon>
        <taxon>Monjiviricetes</taxon>
        <taxon>Mononegavirales</taxon>
        <taxon>Paramyxoviridae</taxon>
    </lineage>
</organism>
<evidence type="ECO:0000256" key="7">
    <source>
        <dbReference type="ARBA" id="ARBA00022692"/>
    </source>
</evidence>
<dbReference type="InterPro" id="IPR016285">
    <property type="entry name" value="Hemagglutn-neuramid"/>
</dbReference>
<dbReference type="GO" id="GO:0019062">
    <property type="term" value="P:virion attachment to host cell"/>
    <property type="evidence" value="ECO:0007669"/>
    <property type="project" value="UniProtKB-KW"/>
</dbReference>
<feature type="region of interest" description="Disordered" evidence="18">
    <location>
        <begin position="606"/>
        <end position="639"/>
    </location>
</feature>
<dbReference type="SUPFAM" id="SSF50939">
    <property type="entry name" value="Sialidases"/>
    <property type="match status" value="1"/>
</dbReference>
<evidence type="ECO:0000256" key="15">
    <source>
        <dbReference type="ARBA" id="ARBA00023180"/>
    </source>
</evidence>
<feature type="region of interest" description="Disordered" evidence="18">
    <location>
        <begin position="824"/>
        <end position="1109"/>
    </location>
</feature>
<evidence type="ECO:0000256" key="12">
    <source>
        <dbReference type="ARBA" id="ARBA00022968"/>
    </source>
</evidence>
<keyword evidence="5 17" id="KW-0348">Hemagglutinin</keyword>
<keyword evidence="16" id="KW-1160">Virus entry into host cell</keyword>
<evidence type="ECO:0000256" key="5">
    <source>
        <dbReference type="ARBA" id="ARBA00022546"/>
    </source>
</evidence>
<dbReference type="EMBL" id="PP712043">
    <property type="protein sequence ID" value="XBH24252.1"/>
    <property type="molecule type" value="Viral_cRNA"/>
</dbReference>
<dbReference type="InterPro" id="IPR036278">
    <property type="entry name" value="Sialidase_sf"/>
</dbReference>
<dbReference type="Pfam" id="PF00423">
    <property type="entry name" value="HN"/>
    <property type="match status" value="1"/>
</dbReference>
<keyword evidence="14" id="KW-0472">Membrane</keyword>
<keyword evidence="9" id="KW-0946">Virion</keyword>
<feature type="compositionally biased region" description="Basic and acidic residues" evidence="18">
    <location>
        <begin position="1086"/>
        <end position="1097"/>
    </location>
</feature>
<evidence type="ECO:0000256" key="11">
    <source>
        <dbReference type="ARBA" id="ARBA00022879"/>
    </source>
</evidence>
<evidence type="ECO:0000256" key="3">
    <source>
        <dbReference type="ARBA" id="ARBA00007701"/>
    </source>
</evidence>
<dbReference type="GO" id="GO:0046718">
    <property type="term" value="P:symbiont entry into host cell"/>
    <property type="evidence" value="ECO:0007669"/>
    <property type="project" value="UniProtKB-KW"/>
</dbReference>
<feature type="compositionally biased region" description="Polar residues" evidence="18">
    <location>
        <begin position="1048"/>
        <end position="1070"/>
    </location>
</feature>
<keyword evidence="11 17" id="KW-0261">Viral envelope protein</keyword>
<comment type="subcellular location">
    <subcellularLocation>
        <location evidence="2">Host cell membrane</location>
        <topology evidence="2">Single-pass type II membrane protein</topology>
    </subcellularLocation>
    <subcellularLocation>
        <location evidence="1">Virion membrane</location>
        <topology evidence="1">Single-pass type II membrane protein</topology>
    </subcellularLocation>
</comment>
<dbReference type="GO" id="GO:0020002">
    <property type="term" value="C:host cell plasma membrane"/>
    <property type="evidence" value="ECO:0007669"/>
    <property type="project" value="UniProtKB-SubCell"/>
</dbReference>
<evidence type="ECO:0000256" key="1">
    <source>
        <dbReference type="ARBA" id="ARBA00004208"/>
    </source>
</evidence>
<feature type="compositionally biased region" description="Basic and acidic residues" evidence="18">
    <location>
        <begin position="625"/>
        <end position="634"/>
    </location>
</feature>
<feature type="compositionally biased region" description="Polar residues" evidence="18">
    <location>
        <begin position="692"/>
        <end position="708"/>
    </location>
</feature>
<evidence type="ECO:0000256" key="16">
    <source>
        <dbReference type="ARBA" id="ARBA00023296"/>
    </source>
</evidence>
<accession>A0AAU7E2E2</accession>
<evidence type="ECO:0000256" key="6">
    <source>
        <dbReference type="ARBA" id="ARBA00022581"/>
    </source>
</evidence>
<reference evidence="19" key="2">
    <citation type="submission" date="2024-02" db="EMBL/GenBank/DDBJ databases">
        <authorList>
            <person name="Hu B."/>
        </authorList>
    </citation>
    <scope>NUCLEOTIDE SEQUENCE</scope>
    <source>
        <strain evidence="19">11A/Kenya/RNAKID2229/2016</strain>
    </source>
</reference>
<evidence type="ECO:0000256" key="17">
    <source>
        <dbReference type="RuleBase" id="RU004216"/>
    </source>
</evidence>
<comment type="similarity">
    <text evidence="3 17">Belongs to the paramyxoviruses hemagglutinin-neuraminidase family.</text>
</comment>
<proteinExistence type="inferred from homology"/>
<evidence type="ECO:0000256" key="4">
    <source>
        <dbReference type="ARBA" id="ARBA00022511"/>
    </source>
</evidence>
<dbReference type="GO" id="GO:0019031">
    <property type="term" value="C:viral envelope"/>
    <property type="evidence" value="ECO:0007669"/>
    <property type="project" value="UniProtKB-KW"/>
</dbReference>
<evidence type="ECO:0000256" key="18">
    <source>
        <dbReference type="SAM" id="MobiDB-lite"/>
    </source>
</evidence>
<dbReference type="CDD" id="cd15469">
    <property type="entry name" value="HN"/>
    <property type="match status" value="1"/>
</dbReference>
<keyword evidence="12" id="KW-0735">Signal-anchor</keyword>
<evidence type="ECO:0000256" key="14">
    <source>
        <dbReference type="ARBA" id="ARBA00023136"/>
    </source>
</evidence>
<feature type="compositionally biased region" description="Polar residues" evidence="18">
    <location>
        <begin position="980"/>
        <end position="999"/>
    </location>
</feature>
<evidence type="ECO:0000256" key="9">
    <source>
        <dbReference type="ARBA" id="ARBA00022844"/>
    </source>
</evidence>
<keyword evidence="13" id="KW-1133">Transmembrane helix</keyword>
<evidence type="ECO:0000256" key="8">
    <source>
        <dbReference type="ARBA" id="ARBA00022804"/>
    </source>
</evidence>
<protein>
    <submittedName>
        <fullName evidence="19">Hemagglutinin-neuraminidase</fullName>
    </submittedName>
</protein>
<feature type="compositionally biased region" description="Polar residues" evidence="18">
    <location>
        <begin position="943"/>
        <end position="963"/>
    </location>
</feature>
<feature type="region of interest" description="Disordered" evidence="18">
    <location>
        <begin position="1542"/>
        <end position="1573"/>
    </location>
</feature>
<name>A0AAU7E2E2_9MONO</name>
<feature type="compositionally biased region" description="Polar residues" evidence="18">
    <location>
        <begin position="903"/>
        <end position="918"/>
    </location>
</feature>
<evidence type="ECO:0000313" key="19">
    <source>
        <dbReference type="EMBL" id="XBH24252.1"/>
    </source>
</evidence>
<keyword evidence="7" id="KW-0812">Transmembrane</keyword>
<feature type="compositionally biased region" description="Polar residues" evidence="18">
    <location>
        <begin position="861"/>
        <end position="870"/>
    </location>
</feature>
<dbReference type="Gene3D" id="2.120.10.10">
    <property type="match status" value="1"/>
</dbReference>
<evidence type="ECO:0000256" key="10">
    <source>
        <dbReference type="ARBA" id="ARBA00022870"/>
    </source>
</evidence>
<feature type="region of interest" description="Disordered" evidence="18">
    <location>
        <begin position="678"/>
        <end position="732"/>
    </location>
</feature>
<feature type="compositionally biased region" description="Basic and acidic residues" evidence="18">
    <location>
        <begin position="709"/>
        <end position="724"/>
    </location>
</feature>
<evidence type="ECO:0000256" key="13">
    <source>
        <dbReference type="ARBA" id="ARBA00022989"/>
    </source>
</evidence>
<feature type="compositionally biased region" description="Basic and acidic residues" evidence="18">
    <location>
        <begin position="1542"/>
        <end position="1555"/>
    </location>
</feature>
<keyword evidence="4" id="KW-1032">Host cell membrane</keyword>
<keyword evidence="15" id="KW-0325">Glycoprotein</keyword>
<dbReference type="GO" id="GO:0004308">
    <property type="term" value="F:exo-alpha-sialidase activity"/>
    <property type="evidence" value="ECO:0007669"/>
    <property type="project" value="InterPro"/>
</dbReference>
<dbReference type="InterPro" id="IPR000665">
    <property type="entry name" value="Hemagglutn/HN"/>
</dbReference>
<sequence>MKEISGLVIEDLKPKTDLINSMVSYTLPSQIAALSGMIKNEVLKQCTPSFMFNNTICPIAENPTHSSYVEEVSVASVSMCTGSNKKLVVTDNISFVEYPSFVPGSTKPGGCVRLPSFSLGSDLFAYAHAITQDDCTSSTTPDHYFSIGRIADHGTDVPIFETLTEWFMDDKMNRRACTVTAVKRGAWMGCSILTGSFDDEIKSHDINRVSISYMDVYGRRKEWIYAGSEIRTDRAWGSVFFSIGSGILIRDTVYFLVWGSLVYDMSGEAFCYAPGCTSPTQFTCNYASRPSEWGGQQIVNGILHFQDNTNDKPTLHLRTFSVTNNWLGSEGRLFYFEEVDKVYIYTRSSTWHSLPQTGLVTLGWPLNIQWIQQEAVSRPGQPPCGASNRCPHQCVTGVYTDLFPIAEDYEYTVTAYLDSESSREKPTIAVTGVKNMIYKRLVTTPSQGADYTTTTCFVFKLRIWCVSIIEMSPGTITARQPIPFLYHLNLGCHDTSNNHISPLQSSVGEYQTSKPVGGEIGCHFELYEGKVYFLLSLPNTTLAYLVQGQTAPDVVGYNLTLRRLCTSVYTEYINQVERGLPKFNIKADGWFFIPTNLSDGMIIPLSKNKSENKGQSGSGPEDPEITGHHKDTNLGKDTTNLTQIGSTLKFTVKPPYTSPMWPTTNDPKLESTISPLSEAHTGTSEGLGEYSPLSTPGRISQPITTDTGLTERNKETTQSDRTDYRGYGGDEGQITRSQEKILGTTNVSDTVHEKHGRSSLSSSPTYTQVISTISPETNGISHKSENNIEITAVGDASKISRTTTDRVTTGDKATIQPNYSLPQTGFFSVKTKPPINPTEDYQDTTIEFPHTSNHTPHEKTQSQFHSPVTSSKEEIAPTHTTPHSVDTDESPRQQGGPKPSPAPNKTTSDQTPALTTKTTKPHRCTGNTNPPNPAPARAPENALKTTNKVDSQLSHKAATTTLPPTHPRPNQDEKLGKSNGGKTSLNHNKRAGTSATPVTKVTEKTGKFKAGQHSKGQEARISQVTLKITHKSPLTPPAKVELEKQKSKPSVNSRTATATTPDKPQIQNKPASGKHFHKPPTQTQELSKDHPNPEKNKAPSSVEAQPLEIPVKMTDDISGLLRVASQIDAAPQTDVKSTDTNPELQGSTNIMLALFKAMNSSLDNYKVDYGVRARRDSAEDLSTGAPSGQIPGTPQDDKAMKPPILKPIEPSKTDGYSFEYLSSGDNPDWNDYGSGGEYEKPIDLPKSYQPEFSLPEIYINGELGDYEELGSLGECLPSSPRSGSACLNRIATVDVENDFSELKSIREINDIISKRYVDNAKISAKQYTENEEASLPESYLQGVMCAYCDRVSTPGFRENHILHEIAPVITNDGILLGNTPVSHLIAEYTAGEYIDFVPNRNMSTYWDYTKLTINYSDPRRNGATYPITLSEIMLWVNDAYKRIRDGSCYSVVLKGYPFIVHRRGQYLLMYGIKRSQEWEGFSWEDVVPASCFCKQMKAATKDELVYQEKVMICKQYEIYMLQQSDLTLVRGFSEGNLEWNKDNREEKSSDAKSDPDVFDAPASQKTDTPKEDRVEDKTFLRGYFGSWW</sequence>
<dbReference type="GO" id="GO:0046789">
    <property type="term" value="F:host cell surface receptor binding"/>
    <property type="evidence" value="ECO:0007669"/>
    <property type="project" value="InterPro"/>
</dbReference>
<keyword evidence="6" id="KW-0945">Host-virus interaction</keyword>
<dbReference type="GO" id="GO:0055036">
    <property type="term" value="C:virion membrane"/>
    <property type="evidence" value="ECO:0007669"/>
    <property type="project" value="UniProtKB-SubCell"/>
</dbReference>
<reference evidence="19" key="1">
    <citation type="journal article" date="2024" name="Microbiome">
        <title>Substantial viral diversity in bats and rodents from East Africa: insights into evolution, recombination, and cocirculation.</title>
        <authorList>
            <person name="Wang D."/>
            <person name="Yang X."/>
            <person name="Ren Z."/>
            <person name="Hu B."/>
            <person name="Zhao H."/>
            <person name="Yang K."/>
            <person name="Shi P."/>
            <person name="Zhang Z."/>
            <person name="Feng Q."/>
            <person name="Nawenja C.V."/>
            <person name="Obanda V."/>
            <person name="Robert K."/>
            <person name="Nalikka B."/>
            <person name="Waruhiu C.N."/>
            <person name="Ochola G.O."/>
            <person name="Onyuok S.O."/>
            <person name="Ochieng H."/>
            <person name="Li B."/>
            <person name="Zhu Y."/>
            <person name="Si H."/>
            <person name="Yin J."/>
            <person name="Kristiansen K."/>
            <person name="Jin X."/>
            <person name="Xu X."/>
            <person name="Xiao M."/>
            <person name="Agwanda B."/>
            <person name="Ommeh S."/>
            <person name="Li J."/>
            <person name="Shi Z.L."/>
        </authorList>
    </citation>
    <scope>NUCLEOTIDE SEQUENCE</scope>
    <source>
        <strain evidence="19">11A/Kenya/RNAKID2229/2016</strain>
    </source>
</reference>
<keyword evidence="10" id="KW-1043">Host membrane</keyword>
<keyword evidence="8" id="KW-1161">Viral attachment to host cell</keyword>
<feature type="region of interest" description="Disordered" evidence="18">
    <location>
        <begin position="1176"/>
        <end position="1203"/>
    </location>
</feature>